<dbReference type="PROSITE" id="PS51352">
    <property type="entry name" value="THIOREDOXIN_2"/>
    <property type="match status" value="1"/>
</dbReference>
<dbReference type="CDD" id="cd02947">
    <property type="entry name" value="TRX_family"/>
    <property type="match status" value="1"/>
</dbReference>
<dbReference type="Gene3D" id="3.40.30.10">
    <property type="entry name" value="Glutaredoxin"/>
    <property type="match status" value="1"/>
</dbReference>
<dbReference type="SUPFAM" id="SSF52833">
    <property type="entry name" value="Thioredoxin-like"/>
    <property type="match status" value="1"/>
</dbReference>
<sequence length="108" mass="12521">MIIPKNYEELAEIVKSDGKHVLFFTAGWCPDCTFIKPKMPELEAEFSDFNFVEVDRDEFMDLAIEWGIMGIPSFITLENGKETGRLVNKLRKTKEEVSEFLKGVEERK</sequence>
<name>A0ABV4D2U1_9LACT</name>
<dbReference type="EMBL" id="JBCLSH010000010">
    <property type="protein sequence ID" value="MEY8443485.1"/>
    <property type="molecule type" value="Genomic_DNA"/>
</dbReference>
<accession>A0ABV4D2U1</accession>
<dbReference type="PANTHER" id="PTHR10438:SF468">
    <property type="entry name" value="THIOREDOXIN-1-RELATED"/>
    <property type="match status" value="1"/>
</dbReference>
<dbReference type="RefSeq" id="WP_369948149.1">
    <property type="nucleotide sequence ID" value="NZ_JBCLSH010000010.1"/>
</dbReference>
<proteinExistence type="predicted"/>
<evidence type="ECO:0000259" key="1">
    <source>
        <dbReference type="PROSITE" id="PS51352"/>
    </source>
</evidence>
<dbReference type="Pfam" id="PF00085">
    <property type="entry name" value="Thioredoxin"/>
    <property type="match status" value="1"/>
</dbReference>
<comment type="caution">
    <text evidence="2">The sequence shown here is derived from an EMBL/GenBank/DDBJ whole genome shotgun (WGS) entry which is preliminary data.</text>
</comment>
<evidence type="ECO:0000313" key="2">
    <source>
        <dbReference type="EMBL" id="MEY8443485.1"/>
    </source>
</evidence>
<feature type="domain" description="Thioredoxin" evidence="1">
    <location>
        <begin position="1"/>
        <end position="106"/>
    </location>
</feature>
<gene>
    <name evidence="2" type="ORF">AALA52_04405</name>
</gene>
<organism evidence="2 3">
    <name type="scientific">Lactococcus ileimucosae</name>
    <dbReference type="NCBI Taxonomy" id="2941329"/>
    <lineage>
        <taxon>Bacteria</taxon>
        <taxon>Bacillati</taxon>
        <taxon>Bacillota</taxon>
        <taxon>Bacilli</taxon>
        <taxon>Lactobacillales</taxon>
        <taxon>Streptococcaceae</taxon>
        <taxon>Lactococcus</taxon>
    </lineage>
</organism>
<dbReference type="InterPro" id="IPR050620">
    <property type="entry name" value="Thioredoxin_H-type-like"/>
</dbReference>
<dbReference type="Proteomes" id="UP001565283">
    <property type="component" value="Unassembled WGS sequence"/>
</dbReference>
<protein>
    <submittedName>
        <fullName evidence="2">Thioredoxin family protein</fullName>
    </submittedName>
</protein>
<dbReference type="PANTHER" id="PTHR10438">
    <property type="entry name" value="THIOREDOXIN"/>
    <property type="match status" value="1"/>
</dbReference>
<dbReference type="InterPro" id="IPR013766">
    <property type="entry name" value="Thioredoxin_domain"/>
</dbReference>
<keyword evidence="3" id="KW-1185">Reference proteome</keyword>
<evidence type="ECO:0000313" key="3">
    <source>
        <dbReference type="Proteomes" id="UP001565283"/>
    </source>
</evidence>
<reference evidence="2 3" key="1">
    <citation type="submission" date="2024-03" db="EMBL/GenBank/DDBJ databases">
        <title>Mouse gut bacterial collection (mGBC) of GemPharmatech.</title>
        <authorList>
            <person name="He Y."/>
            <person name="Dong L."/>
            <person name="Wu D."/>
            <person name="Gao X."/>
            <person name="Lin Z."/>
        </authorList>
    </citation>
    <scope>NUCLEOTIDE SEQUENCE [LARGE SCALE GENOMIC DNA]</scope>
    <source>
        <strain evidence="2 3">61-15</strain>
    </source>
</reference>
<dbReference type="InterPro" id="IPR036249">
    <property type="entry name" value="Thioredoxin-like_sf"/>
</dbReference>